<keyword evidence="1" id="KW-0540">Nuclease</keyword>
<organism evidence="8 9">
    <name type="scientific">candidate division Kazan bacterium GW2011_GWB1_52_7</name>
    <dbReference type="NCBI Taxonomy" id="1620414"/>
    <lineage>
        <taxon>Bacteria</taxon>
        <taxon>Bacteria division Kazan-3B-28</taxon>
    </lineage>
</organism>
<keyword evidence="2" id="KW-0479">Metal-binding</keyword>
<reference evidence="8 9" key="1">
    <citation type="journal article" date="2015" name="Nature">
        <title>rRNA introns, odd ribosomes, and small enigmatic genomes across a large radiation of phyla.</title>
        <authorList>
            <person name="Brown C.T."/>
            <person name="Hug L.A."/>
            <person name="Thomas B.C."/>
            <person name="Sharon I."/>
            <person name="Castelle C.J."/>
            <person name="Singh A."/>
            <person name="Wilkins M.J."/>
            <person name="Williams K.H."/>
            <person name="Banfield J.F."/>
        </authorList>
    </citation>
    <scope>NUCLEOTIDE SEQUENCE [LARGE SCALE GENOMIC DNA]</scope>
</reference>
<dbReference type="Pfam" id="PF20803">
    <property type="entry name" value="PaaX_M"/>
    <property type="match status" value="1"/>
</dbReference>
<proteinExistence type="predicted"/>
<dbReference type="InterPro" id="IPR021127">
    <property type="entry name" value="CRISPR_associated_Cas2"/>
</dbReference>
<evidence type="ECO:0000256" key="2">
    <source>
        <dbReference type="ARBA" id="ARBA00022723"/>
    </source>
</evidence>
<evidence type="ECO:0000256" key="5">
    <source>
        <dbReference type="ARBA" id="ARBA00022842"/>
    </source>
</evidence>
<evidence type="ECO:0000259" key="7">
    <source>
        <dbReference type="Pfam" id="PF20803"/>
    </source>
</evidence>
<dbReference type="Proteomes" id="UP000034913">
    <property type="component" value="Unassembled WGS sequence"/>
</dbReference>
<evidence type="ECO:0000256" key="3">
    <source>
        <dbReference type="ARBA" id="ARBA00022759"/>
    </source>
</evidence>
<protein>
    <submittedName>
        <fullName evidence="8">Repressor in ring oxydation complex/ phenylacetic acid degradation pathway related protein (PaaX)</fullName>
    </submittedName>
</protein>
<dbReference type="EMBL" id="LCRB01000002">
    <property type="protein sequence ID" value="KKW26678.1"/>
    <property type="molecule type" value="Genomic_DNA"/>
</dbReference>
<dbReference type="InterPro" id="IPR048846">
    <property type="entry name" value="PaaX-like_central"/>
</dbReference>
<keyword evidence="4" id="KW-0378">Hydrolase</keyword>
<evidence type="ECO:0000313" key="9">
    <source>
        <dbReference type="Proteomes" id="UP000034913"/>
    </source>
</evidence>
<evidence type="ECO:0000256" key="1">
    <source>
        <dbReference type="ARBA" id="ARBA00022722"/>
    </source>
</evidence>
<gene>
    <name evidence="8" type="ORF">VF00_C0002G0003</name>
</gene>
<name>A0A0G1X6B0_UNCK3</name>
<evidence type="ECO:0000256" key="4">
    <source>
        <dbReference type="ARBA" id="ARBA00022801"/>
    </source>
</evidence>
<keyword evidence="6" id="KW-0051">Antiviral defense</keyword>
<evidence type="ECO:0000313" key="8">
    <source>
        <dbReference type="EMBL" id="KKW26678.1"/>
    </source>
</evidence>
<keyword evidence="5" id="KW-0460">Magnesium</keyword>
<evidence type="ECO:0000256" key="6">
    <source>
        <dbReference type="ARBA" id="ARBA00023118"/>
    </source>
</evidence>
<keyword evidence="3" id="KW-0255">Endonuclease</keyword>
<dbReference type="NCBIfam" id="TIGR01573">
    <property type="entry name" value="cas2"/>
    <property type="match status" value="1"/>
</dbReference>
<dbReference type="GO" id="GO:0004521">
    <property type="term" value="F:RNA endonuclease activity"/>
    <property type="evidence" value="ECO:0007669"/>
    <property type="project" value="InterPro"/>
</dbReference>
<comment type="caution">
    <text evidence="8">The sequence shown here is derived from an EMBL/GenBank/DDBJ whole genome shotgun (WGS) entry which is preliminary data.</text>
</comment>
<accession>A0A0G1X6B0</accession>
<feature type="domain" description="Transcriptional repressor PaaX-like central Cas2-like" evidence="7">
    <location>
        <begin position="90"/>
        <end position="159"/>
    </location>
</feature>
<dbReference type="GO" id="GO:0043571">
    <property type="term" value="P:maintenance of CRISPR repeat elements"/>
    <property type="evidence" value="ECO:0007669"/>
    <property type="project" value="InterPro"/>
</dbReference>
<sequence>MPKLTNTKRIIIRRAVLRSLKYAGAQLIELAAIPLMARYKGMFQLRPVVVQKIINSLVHEGELERRGKDKYYLTDLGAVRLLPVLRLVKATDGNTRILVFDIPESRRKLRDRFRYHIKLLGFKRHQQSVWVSQYQCEDWIEWLIGYHQVGDFVSLYIGRLVR</sequence>
<dbReference type="AlphaFoldDB" id="A0A0G1X6B0"/>